<keyword evidence="2" id="KW-0645">Protease</keyword>
<dbReference type="InterPro" id="IPR051201">
    <property type="entry name" value="Chloro_Bact_Ser_Proteases"/>
</dbReference>
<keyword evidence="7" id="KW-1185">Reference proteome</keyword>
<dbReference type="InterPro" id="IPR009003">
    <property type="entry name" value="Peptidase_S1_PA"/>
</dbReference>
<feature type="compositionally biased region" description="Basic and acidic residues" evidence="4">
    <location>
        <begin position="129"/>
        <end position="141"/>
    </location>
</feature>
<dbReference type="InterPro" id="IPR001478">
    <property type="entry name" value="PDZ"/>
</dbReference>
<feature type="domain" description="PDZ" evidence="5">
    <location>
        <begin position="416"/>
        <end position="480"/>
    </location>
</feature>
<feature type="region of interest" description="Disordered" evidence="4">
    <location>
        <begin position="1"/>
        <end position="58"/>
    </location>
</feature>
<dbReference type="SMART" id="SM00228">
    <property type="entry name" value="PDZ"/>
    <property type="match status" value="1"/>
</dbReference>
<accession>A0ABP9VQN4</accession>
<dbReference type="SUPFAM" id="SSF50156">
    <property type="entry name" value="PDZ domain-like"/>
    <property type="match status" value="1"/>
</dbReference>
<dbReference type="InterPro" id="IPR001940">
    <property type="entry name" value="Peptidase_S1C"/>
</dbReference>
<dbReference type="Pfam" id="PF13180">
    <property type="entry name" value="PDZ_2"/>
    <property type="match status" value="1"/>
</dbReference>
<dbReference type="InterPro" id="IPR036034">
    <property type="entry name" value="PDZ_sf"/>
</dbReference>
<dbReference type="Gene3D" id="2.40.10.10">
    <property type="entry name" value="Trypsin-like serine proteases"/>
    <property type="match status" value="2"/>
</dbReference>
<dbReference type="SUPFAM" id="SSF50494">
    <property type="entry name" value="Trypsin-like serine proteases"/>
    <property type="match status" value="1"/>
</dbReference>
<dbReference type="Pfam" id="PF13365">
    <property type="entry name" value="Trypsin_2"/>
    <property type="match status" value="1"/>
</dbReference>
<sequence length="520" mass="55591">MLPIDPVPSRPPNSSSETSSNTSPQRCSSLTERSGTEAATPAAPPLPSGNPRFDGAHPPVEVTMLRMKVPSTLKTADDNEAANETAICPIDSEATSTLNQTATLNQTGPLNQTGTLKPTESTKLADTAKPADAKQADRKSLRHPDPILQSLMLLATMALMLAAARFAVPQIVEEIRYSWHRGALRAEYDQGTEGLKNVSLDTLSEAYQMVTAAVGPSVVHIEVKRRPVEAIASAASFRRSDALTTSDQGSGVIVDKEGYIVTNRHVIADGEDVMVTLSDGRRTAAVVVGADPLTDLAVLKVNADKLMPIQWGDSDRCRVGSPVWAVGSPFGLDRTVTFGILSGKHRLVRASTQYQDFMQSDVAVNPGNSGGPLVDARGTLIGINTAIVGDTYQGVSFSIPSNVVHQIYERLKASGRVERGWLGVGLADVADHELIGDDARVRGAMISGLADEESPAAVAGLRKGDLILRVNNKPVTDRGHLMRIIGDSMADTVVNVEIYRENKKQIVPVRLGSRPDFEPF</sequence>
<comment type="caution">
    <text evidence="6">The sequence shown here is derived from an EMBL/GenBank/DDBJ whole genome shotgun (WGS) entry which is preliminary data.</text>
</comment>
<dbReference type="Gene3D" id="2.30.42.10">
    <property type="match status" value="1"/>
</dbReference>
<dbReference type="InterPro" id="IPR043504">
    <property type="entry name" value="Peptidase_S1_PA_chymotrypsin"/>
</dbReference>
<comment type="similarity">
    <text evidence="1">Belongs to the peptidase S1C family.</text>
</comment>
<evidence type="ECO:0000256" key="4">
    <source>
        <dbReference type="SAM" id="MobiDB-lite"/>
    </source>
</evidence>
<reference evidence="6 7" key="1">
    <citation type="submission" date="2024-02" db="EMBL/GenBank/DDBJ databases">
        <title>Rhodopirellula caenicola NBRC 110016.</title>
        <authorList>
            <person name="Ichikawa N."/>
            <person name="Katano-Makiyama Y."/>
            <person name="Hidaka K."/>
        </authorList>
    </citation>
    <scope>NUCLEOTIDE SEQUENCE [LARGE SCALE GENOMIC DNA]</scope>
    <source>
        <strain evidence="6 7">NBRC 110016</strain>
    </source>
</reference>
<evidence type="ECO:0000256" key="3">
    <source>
        <dbReference type="ARBA" id="ARBA00022801"/>
    </source>
</evidence>
<name>A0ABP9VQN4_9BACT</name>
<feature type="compositionally biased region" description="Low complexity" evidence="4">
    <location>
        <begin position="12"/>
        <end position="24"/>
    </location>
</feature>
<feature type="compositionally biased region" description="Polar residues" evidence="4">
    <location>
        <begin position="104"/>
        <end position="124"/>
    </location>
</feature>
<evidence type="ECO:0000259" key="5">
    <source>
        <dbReference type="PROSITE" id="PS50106"/>
    </source>
</evidence>
<proteinExistence type="inferred from homology"/>
<organism evidence="6 7">
    <name type="scientific">Novipirellula caenicola</name>
    <dbReference type="NCBI Taxonomy" id="1536901"/>
    <lineage>
        <taxon>Bacteria</taxon>
        <taxon>Pseudomonadati</taxon>
        <taxon>Planctomycetota</taxon>
        <taxon>Planctomycetia</taxon>
        <taxon>Pirellulales</taxon>
        <taxon>Pirellulaceae</taxon>
        <taxon>Novipirellula</taxon>
    </lineage>
</organism>
<dbReference type="PRINTS" id="PR00834">
    <property type="entry name" value="PROTEASES2C"/>
</dbReference>
<feature type="compositionally biased region" description="Pro residues" evidence="4">
    <location>
        <begin position="1"/>
        <end position="11"/>
    </location>
</feature>
<keyword evidence="3" id="KW-0378">Hydrolase</keyword>
<evidence type="ECO:0000256" key="2">
    <source>
        <dbReference type="ARBA" id="ARBA00022670"/>
    </source>
</evidence>
<evidence type="ECO:0000256" key="1">
    <source>
        <dbReference type="ARBA" id="ARBA00010541"/>
    </source>
</evidence>
<evidence type="ECO:0000313" key="7">
    <source>
        <dbReference type="Proteomes" id="UP001416858"/>
    </source>
</evidence>
<dbReference type="Proteomes" id="UP001416858">
    <property type="component" value="Unassembled WGS sequence"/>
</dbReference>
<dbReference type="EMBL" id="BAABRO010000003">
    <property type="protein sequence ID" value="GAA5506538.1"/>
    <property type="molecule type" value="Genomic_DNA"/>
</dbReference>
<gene>
    <name evidence="6" type="ORF">Rcae01_01991</name>
</gene>
<dbReference type="PANTHER" id="PTHR43343:SF3">
    <property type="entry name" value="PROTEASE DO-LIKE 8, CHLOROPLASTIC"/>
    <property type="match status" value="1"/>
</dbReference>
<protein>
    <recommendedName>
        <fullName evidence="5">PDZ domain-containing protein</fullName>
    </recommendedName>
</protein>
<dbReference type="PANTHER" id="PTHR43343">
    <property type="entry name" value="PEPTIDASE S12"/>
    <property type="match status" value="1"/>
</dbReference>
<feature type="region of interest" description="Disordered" evidence="4">
    <location>
        <begin position="104"/>
        <end position="141"/>
    </location>
</feature>
<evidence type="ECO:0000313" key="6">
    <source>
        <dbReference type="EMBL" id="GAA5506538.1"/>
    </source>
</evidence>
<dbReference type="PROSITE" id="PS50106">
    <property type="entry name" value="PDZ"/>
    <property type="match status" value="1"/>
</dbReference>